<dbReference type="EMBL" id="JALJRB010000009">
    <property type="protein sequence ID" value="MCJ8500925.1"/>
    <property type="molecule type" value="Genomic_DNA"/>
</dbReference>
<keyword evidence="3" id="KW-1185">Reference proteome</keyword>
<keyword evidence="1" id="KW-0732">Signal</keyword>
<evidence type="ECO:0000313" key="2">
    <source>
        <dbReference type="EMBL" id="MCJ8500925.1"/>
    </source>
</evidence>
<dbReference type="AlphaFoldDB" id="A0AA41UIM2"/>
<feature type="signal peptide" evidence="1">
    <location>
        <begin position="1"/>
        <end position="25"/>
    </location>
</feature>
<name>A0AA41UIM2_9BACT</name>
<organism evidence="2 3">
    <name type="scientific">Desulfatitalea alkaliphila</name>
    <dbReference type="NCBI Taxonomy" id="2929485"/>
    <lineage>
        <taxon>Bacteria</taxon>
        <taxon>Pseudomonadati</taxon>
        <taxon>Thermodesulfobacteriota</taxon>
        <taxon>Desulfobacteria</taxon>
        <taxon>Desulfobacterales</taxon>
        <taxon>Desulfosarcinaceae</taxon>
        <taxon>Desulfatitalea</taxon>
    </lineage>
</organism>
<comment type="caution">
    <text evidence="2">The sequence shown here is derived from an EMBL/GenBank/DDBJ whole genome shotgun (WGS) entry which is preliminary data.</text>
</comment>
<protein>
    <submittedName>
        <fullName evidence="2">Uncharacterized protein</fullName>
    </submittedName>
</protein>
<feature type="chain" id="PRO_5041387359" evidence="1">
    <location>
        <begin position="26"/>
        <end position="388"/>
    </location>
</feature>
<proteinExistence type="predicted"/>
<dbReference type="RefSeq" id="WP_246906750.1">
    <property type="nucleotide sequence ID" value="NZ_JALJRB010000009.1"/>
</dbReference>
<reference evidence="2" key="1">
    <citation type="submission" date="2022-04" db="EMBL/GenBank/DDBJ databases">
        <title>Desulfatitalea alkaliphila sp. nov., a novel anaerobic sulfate-reducing bacterium isolated from terrestrial mud volcano, Taman Peninsula, Russia.</title>
        <authorList>
            <person name="Khomyakova M.A."/>
            <person name="Merkel A.Y."/>
            <person name="Slobodkin A.I."/>
        </authorList>
    </citation>
    <scope>NUCLEOTIDE SEQUENCE</scope>
    <source>
        <strain evidence="2">M08but</strain>
    </source>
</reference>
<evidence type="ECO:0000313" key="3">
    <source>
        <dbReference type="Proteomes" id="UP001165427"/>
    </source>
</evidence>
<accession>A0AA41UIM2</accession>
<evidence type="ECO:0000256" key="1">
    <source>
        <dbReference type="SAM" id="SignalP"/>
    </source>
</evidence>
<sequence>MFPRFTRGAVGALMLGWCYVLPAGASLNQPADTETYADLLVHLDSRRLEAPLLLLADQADAFDPRQHQENVGHLNQNQALLQQIRDRLPGDNLHWKLAGASRRLLAVPEQRPSLAALFERYCRQAVDHTLARTRLPDPYRAITTLDQPVALASENVASGGVAAYLVHKLADEYSEEFHFFNPEIDGDALKITLRRQVFSGKIGSYTSRVILGEDGRYQWLHEPYTLWQNNAQDPLNVLVAPVEETLHILLRPATAQAIDTRLALQPPQSLDDLQQVVDEWMAVEEAVVGGLVARLMPEIFERLLARPLDGELARSLANRSAHAQYRYLQEGIRVVARLGLLPTVALYQARPLGFKGLLSLDGEANAATAPSPVPLLLEGPIGDREPSS</sequence>
<gene>
    <name evidence="2" type="ORF">MRX98_10110</name>
</gene>
<dbReference type="Proteomes" id="UP001165427">
    <property type="component" value="Unassembled WGS sequence"/>
</dbReference>